<keyword evidence="2" id="KW-1185">Reference proteome</keyword>
<evidence type="ECO:0008006" key="3">
    <source>
        <dbReference type="Google" id="ProtNLM"/>
    </source>
</evidence>
<comment type="caution">
    <text evidence="1">The sequence shown here is derived from an EMBL/GenBank/DDBJ whole genome shotgun (WGS) entry which is preliminary data.</text>
</comment>
<dbReference type="AlphaFoldDB" id="A0A8K0CEA4"/>
<evidence type="ECO:0000313" key="2">
    <source>
        <dbReference type="Proteomes" id="UP000801492"/>
    </source>
</evidence>
<gene>
    <name evidence="1" type="ORF">ILUMI_20429</name>
</gene>
<accession>A0A8K0CEA4</accession>
<dbReference type="EMBL" id="VTPC01089719">
    <property type="protein sequence ID" value="KAF2885744.1"/>
    <property type="molecule type" value="Genomic_DNA"/>
</dbReference>
<protein>
    <recommendedName>
        <fullName evidence="3">HTH psq-type domain-containing protein</fullName>
    </recommendedName>
</protein>
<evidence type="ECO:0000313" key="1">
    <source>
        <dbReference type="EMBL" id="KAF2885744.1"/>
    </source>
</evidence>
<dbReference type="OrthoDB" id="4327074at2759"/>
<reference evidence="1" key="1">
    <citation type="submission" date="2019-08" db="EMBL/GenBank/DDBJ databases">
        <title>The genome of the North American firefly Photinus pyralis.</title>
        <authorList>
            <consortium name="Photinus pyralis genome working group"/>
            <person name="Fallon T.R."/>
            <person name="Sander Lower S.E."/>
            <person name="Weng J.-K."/>
        </authorList>
    </citation>
    <scope>NUCLEOTIDE SEQUENCE</scope>
    <source>
        <strain evidence="1">TRF0915ILg1</strain>
        <tissue evidence="1">Whole body</tissue>
    </source>
</reference>
<dbReference type="Proteomes" id="UP000801492">
    <property type="component" value="Unassembled WGS sequence"/>
</dbReference>
<name>A0A8K0CEA4_IGNLU</name>
<proteinExistence type="predicted"/>
<organism evidence="1 2">
    <name type="scientific">Ignelater luminosus</name>
    <name type="common">Cucubano</name>
    <name type="synonym">Pyrophorus luminosus</name>
    <dbReference type="NCBI Taxonomy" id="2038154"/>
    <lineage>
        <taxon>Eukaryota</taxon>
        <taxon>Metazoa</taxon>
        <taxon>Ecdysozoa</taxon>
        <taxon>Arthropoda</taxon>
        <taxon>Hexapoda</taxon>
        <taxon>Insecta</taxon>
        <taxon>Pterygota</taxon>
        <taxon>Neoptera</taxon>
        <taxon>Endopterygota</taxon>
        <taxon>Coleoptera</taxon>
        <taxon>Polyphaga</taxon>
        <taxon>Elateriformia</taxon>
        <taxon>Elateroidea</taxon>
        <taxon>Elateridae</taxon>
        <taxon>Agrypninae</taxon>
        <taxon>Pyrophorini</taxon>
        <taxon>Ignelater</taxon>
    </lineage>
</organism>
<sequence length="115" mass="13356">MVRNRVRKTTMGQHSSKNMQEAVALVESGLSLRVAANRKHLNYMTLSRYVKKLENRTEEERENISFTPNYAKRKVFSNDQEKEALSRSGDFSRSDYQSEVLHRGLVTVLEPQHSQ</sequence>